<dbReference type="InterPro" id="IPR007219">
    <property type="entry name" value="XnlR_reg_dom"/>
</dbReference>
<dbReference type="PROSITE" id="PS50048">
    <property type="entry name" value="ZN2_CY6_FUNGAL_2"/>
    <property type="match status" value="1"/>
</dbReference>
<dbReference type="GO" id="GO:0005634">
    <property type="term" value="C:nucleus"/>
    <property type="evidence" value="ECO:0007669"/>
    <property type="project" value="TreeGrafter"/>
</dbReference>
<evidence type="ECO:0000256" key="4">
    <source>
        <dbReference type="ARBA" id="ARBA00023242"/>
    </source>
</evidence>
<dbReference type="GO" id="GO:0006351">
    <property type="term" value="P:DNA-templated transcription"/>
    <property type="evidence" value="ECO:0007669"/>
    <property type="project" value="InterPro"/>
</dbReference>
<dbReference type="Pfam" id="PF04082">
    <property type="entry name" value="Fungal_trans"/>
    <property type="match status" value="1"/>
</dbReference>
<evidence type="ECO:0000256" key="1">
    <source>
        <dbReference type="ARBA" id="ARBA00022723"/>
    </source>
</evidence>
<reference evidence="6 7" key="1">
    <citation type="submission" date="2011-06" db="EMBL/GenBank/DDBJ databases">
        <title>The Genome Sequence of Fusarium oxysporum FOSC 3-a.</title>
        <authorList>
            <consortium name="The Broad Institute Genome Sequencing Platform"/>
            <person name="Ma L.-J."/>
            <person name="Gale L.R."/>
            <person name="Schwartz D.C."/>
            <person name="Zhou S."/>
            <person name="Corby-Kistler H."/>
            <person name="Young S.K."/>
            <person name="Zeng Q."/>
            <person name="Gargeya S."/>
            <person name="Fitzgerald M."/>
            <person name="Haas B."/>
            <person name="Abouelleil A."/>
            <person name="Alvarado L."/>
            <person name="Arachchi H.M."/>
            <person name="Berlin A."/>
            <person name="Brown A."/>
            <person name="Chapman S.B."/>
            <person name="Chen Z."/>
            <person name="Dunbar C."/>
            <person name="Freedman E."/>
            <person name="Gearin G."/>
            <person name="Gellesch M."/>
            <person name="Goldberg J."/>
            <person name="Griggs A."/>
            <person name="Gujja S."/>
            <person name="Heiman D."/>
            <person name="Howarth C."/>
            <person name="Larson L."/>
            <person name="Lui A."/>
            <person name="MacDonald P.J.P."/>
            <person name="Mehta T."/>
            <person name="Montmayeur A."/>
            <person name="Murphy C."/>
            <person name="Neiman D."/>
            <person name="Pearson M."/>
            <person name="Priest M."/>
            <person name="Roberts A."/>
            <person name="Saif S."/>
            <person name="Shea T."/>
            <person name="Shenoy N."/>
            <person name="Sisk P."/>
            <person name="Stolte C."/>
            <person name="Sykes S."/>
            <person name="Wortman J."/>
            <person name="Nusbaum C."/>
            <person name="Birren B."/>
        </authorList>
    </citation>
    <scope>NUCLEOTIDE SEQUENCE [LARGE SCALE GENOMIC DNA]</scope>
    <source>
        <strain evidence="7">FOSC 3-a</strain>
    </source>
</reference>
<dbReference type="Gene3D" id="4.10.240.10">
    <property type="entry name" value="Zn(2)-C6 fungal-type DNA-binding domain"/>
    <property type="match status" value="1"/>
</dbReference>
<evidence type="ECO:0000259" key="5">
    <source>
        <dbReference type="PROSITE" id="PS50048"/>
    </source>
</evidence>
<gene>
    <name evidence="6" type="ORF">FOYG_17057</name>
</gene>
<dbReference type="GO" id="GO:0000981">
    <property type="term" value="F:DNA-binding transcription factor activity, RNA polymerase II-specific"/>
    <property type="evidence" value="ECO:0007669"/>
    <property type="project" value="InterPro"/>
</dbReference>
<dbReference type="AlphaFoldDB" id="W9HC05"/>
<dbReference type="InterPro" id="IPR036864">
    <property type="entry name" value="Zn2-C6_fun-type_DNA-bd_sf"/>
</dbReference>
<accession>W9HC05</accession>
<protein>
    <recommendedName>
        <fullName evidence="5">Zn(2)-C6 fungal-type domain-containing protein</fullName>
    </recommendedName>
</protein>
<dbReference type="GO" id="GO:0000978">
    <property type="term" value="F:RNA polymerase II cis-regulatory region sequence-specific DNA binding"/>
    <property type="evidence" value="ECO:0007669"/>
    <property type="project" value="TreeGrafter"/>
</dbReference>
<dbReference type="PANTHER" id="PTHR47424:SF4">
    <property type="entry name" value="ZN(II)2CYS6 TRANSCRIPTION FACTOR (EUROFUNG)"/>
    <property type="match status" value="1"/>
</dbReference>
<dbReference type="Proteomes" id="UP000030753">
    <property type="component" value="Unassembled WGS sequence"/>
</dbReference>
<evidence type="ECO:0000313" key="6">
    <source>
        <dbReference type="EMBL" id="EWY79767.1"/>
    </source>
</evidence>
<dbReference type="CDD" id="cd12148">
    <property type="entry name" value="fungal_TF_MHR"/>
    <property type="match status" value="1"/>
</dbReference>
<dbReference type="EMBL" id="JH717855">
    <property type="protein sequence ID" value="EWY79767.1"/>
    <property type="molecule type" value="Genomic_DNA"/>
</dbReference>
<dbReference type="SMART" id="SM00066">
    <property type="entry name" value="GAL4"/>
    <property type="match status" value="1"/>
</dbReference>
<dbReference type="GO" id="GO:0008270">
    <property type="term" value="F:zinc ion binding"/>
    <property type="evidence" value="ECO:0007669"/>
    <property type="project" value="InterPro"/>
</dbReference>
<dbReference type="GO" id="GO:0000435">
    <property type="term" value="P:positive regulation of transcription from RNA polymerase II promoter by galactose"/>
    <property type="evidence" value="ECO:0007669"/>
    <property type="project" value="TreeGrafter"/>
</dbReference>
<sequence length="711" mass="79918">MPEQQPRQRRRKVTLACEPCRERKARCDGIKPLCSTCRRRSLGIEQCVYKVGNARTACSDNYTKSLHERILQLEQVCTLHGINPDALPDPHNNRQVHTQSQAELDAIVMGISQGQIPTPLSSVANESIENSTNARRVTAMGTSTSEEDIAQCRDTSQAFYGSSSAASFLKEACGTANPPLARQTSRNPQAANSQPPSLYNGIEKFILPPRRLADHLKERYFQRAYYLYPLFDKDAFEHAYESLWLPRGQTSSLDEYRHLGLGEDPSTIAFHSSLNSIFALGCIFSDLSTVAKTTAYEAFFSRSKQNIGLDLLDMNDLSVVQTLLLVALVLQGTPFPDRCWNAVGMACRVAQGLGLHSMPEYDPQESRIWRIRRRTWHGCIVLDTLVSMTFGRPTIITNLSTFVVPESMTFGVHSVESTEQTKLQFQHESVRLSIILDSMLSKVYKPWQCRISDDGQSLVPHADATCQSMDIFVELHERLQTFELSVPSSLSWNKPLTMESILPEDAKILAIQRNVLHARFIHLRVMLYRPILTQLLASDASDKVDDGLHSSFKRDGARACVNSAIRLINLVHDTFRTDTTEAWWWNSLYACTASLVLMTCRLCPSLWATLDQTGVVESWEKCHTVLEALSSFSLSIRKSFDLLLKMHRTITIRQEDHGLNEHSEQNPVHELLDTLLEGDLSLQDALTVSFPFDSDAVGFPYWEGTNLGVGS</sequence>
<name>W9HC05_FUSOX</name>
<keyword evidence="3" id="KW-0804">Transcription</keyword>
<keyword evidence="1" id="KW-0479">Metal-binding</keyword>
<evidence type="ECO:0000256" key="3">
    <source>
        <dbReference type="ARBA" id="ARBA00023163"/>
    </source>
</evidence>
<dbReference type="PANTHER" id="PTHR47424">
    <property type="entry name" value="REGULATORY PROTEIN GAL4"/>
    <property type="match status" value="1"/>
</dbReference>
<dbReference type="InterPro" id="IPR001138">
    <property type="entry name" value="Zn2Cys6_DnaBD"/>
</dbReference>
<dbReference type="SUPFAM" id="SSF57701">
    <property type="entry name" value="Zn2/Cys6 DNA-binding domain"/>
    <property type="match status" value="1"/>
</dbReference>
<dbReference type="HOGENOM" id="CLU_008511_1_0_1"/>
<proteinExistence type="predicted"/>
<organism evidence="6 7">
    <name type="scientific">Fusarium oxysporum NRRL 32931</name>
    <dbReference type="NCBI Taxonomy" id="660029"/>
    <lineage>
        <taxon>Eukaryota</taxon>
        <taxon>Fungi</taxon>
        <taxon>Dikarya</taxon>
        <taxon>Ascomycota</taxon>
        <taxon>Pezizomycotina</taxon>
        <taxon>Sordariomycetes</taxon>
        <taxon>Hypocreomycetidae</taxon>
        <taxon>Hypocreales</taxon>
        <taxon>Nectriaceae</taxon>
        <taxon>Fusarium</taxon>
        <taxon>Fusarium oxysporum species complex</taxon>
    </lineage>
</organism>
<dbReference type="Pfam" id="PF00172">
    <property type="entry name" value="Zn_clus"/>
    <property type="match status" value="1"/>
</dbReference>
<evidence type="ECO:0000313" key="7">
    <source>
        <dbReference type="Proteomes" id="UP000030753"/>
    </source>
</evidence>
<keyword evidence="4" id="KW-0539">Nucleus</keyword>
<evidence type="ECO:0000256" key="2">
    <source>
        <dbReference type="ARBA" id="ARBA00023015"/>
    </source>
</evidence>
<dbReference type="CDD" id="cd00067">
    <property type="entry name" value="GAL4"/>
    <property type="match status" value="1"/>
</dbReference>
<feature type="domain" description="Zn(2)-C6 fungal-type" evidence="5">
    <location>
        <begin position="16"/>
        <end position="49"/>
    </location>
</feature>
<dbReference type="OrthoDB" id="424974at2759"/>
<keyword evidence="2" id="KW-0805">Transcription regulation</keyword>
<dbReference type="InterPro" id="IPR051127">
    <property type="entry name" value="Fungal_SecMet_Regulators"/>
</dbReference>
<dbReference type="SMART" id="SM00906">
    <property type="entry name" value="Fungal_trans"/>
    <property type="match status" value="1"/>
</dbReference>